<proteinExistence type="predicted"/>
<sequence length="584" mass="66306">MNSPGASSATLSIHSDEGLAREGNDFITISEAGVTNDSHEKLFMPPECYLRPASENSLSPSMMAARNPDDRILKVVLEDGFRLYNTYLREGRHSPIFDSDSDDWLEDDDRYIQCQPSEYSCHALRSNGRSNVGVTTPMMEAIRAGITANVKGLLKEGANPAGIPFHVMENYAALFLRFRPSIDSLRDGSRDIATRSMFLRNMDLPQISSLTSEEVEDREVDGIAPFWCEENFTEVCFWHHGDAMHSLVEAAKSENIEIFDILLEAEADCSFWTNPQFYVPSPPTESSLCLSTPLHAAIESKNVAMLSHLLDLGFDPNTMALSNPTRSVTPLMAIILQPSDFDETLFKILSARSNINFELRTPIFGVHLLHFAVAKLDLSMLERVVHHTPLNNAGTTALGHTLLHIACMPSKVCQIQRDSRIIMQSIHETRDTCSFNDLNVLSPTRESRFQISSSEQELRNQEEVIRFLWESGIRDLRSKDIHGNTALHYLACYRVPNHDLLAWWFNQEFFVSDYWETSLNNYGHTPSDLDIAAANVRDNEGPWVDKIDNFDRSWSERRASRKQNIWDGILHPLRRRYDVFLDMS</sequence>
<dbReference type="InterPro" id="IPR050745">
    <property type="entry name" value="Multifunctional_regulatory"/>
</dbReference>
<evidence type="ECO:0000313" key="3">
    <source>
        <dbReference type="EMBL" id="KAG9235402.1"/>
    </source>
</evidence>
<keyword evidence="2" id="KW-0040">ANK repeat</keyword>
<organism evidence="3 4">
    <name type="scientific">Amylocarpus encephaloides</name>
    <dbReference type="NCBI Taxonomy" id="45428"/>
    <lineage>
        <taxon>Eukaryota</taxon>
        <taxon>Fungi</taxon>
        <taxon>Dikarya</taxon>
        <taxon>Ascomycota</taxon>
        <taxon>Pezizomycotina</taxon>
        <taxon>Leotiomycetes</taxon>
        <taxon>Helotiales</taxon>
        <taxon>Helotiales incertae sedis</taxon>
        <taxon>Amylocarpus</taxon>
    </lineage>
</organism>
<dbReference type="PANTHER" id="PTHR24189">
    <property type="entry name" value="MYOTROPHIN"/>
    <property type="match status" value="1"/>
</dbReference>
<keyword evidence="1" id="KW-0677">Repeat</keyword>
<accession>A0A9P7YKU8</accession>
<dbReference type="Gene3D" id="1.25.40.20">
    <property type="entry name" value="Ankyrin repeat-containing domain"/>
    <property type="match status" value="1"/>
</dbReference>
<evidence type="ECO:0000256" key="2">
    <source>
        <dbReference type="ARBA" id="ARBA00023043"/>
    </source>
</evidence>
<evidence type="ECO:0008006" key="5">
    <source>
        <dbReference type="Google" id="ProtNLM"/>
    </source>
</evidence>
<dbReference type="Proteomes" id="UP000824998">
    <property type="component" value="Unassembled WGS sequence"/>
</dbReference>
<reference evidence="3" key="1">
    <citation type="journal article" date="2021" name="IMA Fungus">
        <title>Genomic characterization of three marine fungi, including Emericellopsis atlantica sp. nov. with signatures of a generalist lifestyle and marine biomass degradation.</title>
        <authorList>
            <person name="Hagestad O.C."/>
            <person name="Hou L."/>
            <person name="Andersen J.H."/>
            <person name="Hansen E.H."/>
            <person name="Altermark B."/>
            <person name="Li C."/>
            <person name="Kuhnert E."/>
            <person name="Cox R.J."/>
            <person name="Crous P.W."/>
            <person name="Spatafora J.W."/>
            <person name="Lail K."/>
            <person name="Amirebrahimi M."/>
            <person name="Lipzen A."/>
            <person name="Pangilinan J."/>
            <person name="Andreopoulos W."/>
            <person name="Hayes R.D."/>
            <person name="Ng V."/>
            <person name="Grigoriev I.V."/>
            <person name="Jackson S.A."/>
            <person name="Sutton T.D.S."/>
            <person name="Dobson A.D.W."/>
            <person name="Rama T."/>
        </authorList>
    </citation>
    <scope>NUCLEOTIDE SEQUENCE</scope>
    <source>
        <strain evidence="3">TRa018bII</strain>
    </source>
</reference>
<protein>
    <recommendedName>
        <fullName evidence="5">Ankyrin</fullName>
    </recommendedName>
</protein>
<dbReference type="PANTHER" id="PTHR24189:SF50">
    <property type="entry name" value="ANKYRIN REPEAT AND SOCS BOX PROTEIN 2"/>
    <property type="match status" value="1"/>
</dbReference>
<name>A0A9P7YKU8_9HELO</name>
<keyword evidence="4" id="KW-1185">Reference proteome</keyword>
<dbReference type="EMBL" id="MU251433">
    <property type="protein sequence ID" value="KAG9235402.1"/>
    <property type="molecule type" value="Genomic_DNA"/>
</dbReference>
<dbReference type="SUPFAM" id="SSF48403">
    <property type="entry name" value="Ankyrin repeat"/>
    <property type="match status" value="1"/>
</dbReference>
<dbReference type="InterPro" id="IPR002110">
    <property type="entry name" value="Ankyrin_rpt"/>
</dbReference>
<dbReference type="AlphaFoldDB" id="A0A9P7YKU8"/>
<dbReference type="OrthoDB" id="2980193at2759"/>
<evidence type="ECO:0000256" key="1">
    <source>
        <dbReference type="ARBA" id="ARBA00022737"/>
    </source>
</evidence>
<evidence type="ECO:0000313" key="4">
    <source>
        <dbReference type="Proteomes" id="UP000824998"/>
    </source>
</evidence>
<gene>
    <name evidence="3" type="ORF">BJ875DRAFT_529132</name>
</gene>
<dbReference type="SMART" id="SM00248">
    <property type="entry name" value="ANK"/>
    <property type="match status" value="6"/>
</dbReference>
<dbReference type="InterPro" id="IPR036770">
    <property type="entry name" value="Ankyrin_rpt-contain_sf"/>
</dbReference>
<comment type="caution">
    <text evidence="3">The sequence shown here is derived from an EMBL/GenBank/DDBJ whole genome shotgun (WGS) entry which is preliminary data.</text>
</comment>